<evidence type="ECO:0000256" key="7">
    <source>
        <dbReference type="ARBA" id="ARBA00023130"/>
    </source>
</evidence>
<keyword evidence="7" id="KW-1064">Adaptive immunity</keyword>
<dbReference type="PROSITE" id="PS00290">
    <property type="entry name" value="IG_MHC"/>
    <property type="match status" value="1"/>
</dbReference>
<proteinExistence type="inferred from homology"/>
<reference evidence="14" key="1">
    <citation type="submission" date="2025-08" db="UniProtKB">
        <authorList>
            <consortium name="Ensembl"/>
        </authorList>
    </citation>
    <scope>IDENTIFICATION</scope>
</reference>
<dbReference type="GeneTree" id="ENSGT00940000160997"/>
<dbReference type="GO" id="GO:0042608">
    <property type="term" value="F:T cell receptor binding"/>
    <property type="evidence" value="ECO:0007669"/>
    <property type="project" value="Ensembl"/>
</dbReference>
<dbReference type="CDD" id="cd05767">
    <property type="entry name" value="IgC1_MHC_II_alpha"/>
    <property type="match status" value="1"/>
</dbReference>
<dbReference type="GO" id="GO:0002503">
    <property type="term" value="P:peptide antigen assembly with MHC class II protein complex"/>
    <property type="evidence" value="ECO:0007669"/>
    <property type="project" value="Ensembl"/>
</dbReference>
<evidence type="ECO:0000256" key="1">
    <source>
        <dbReference type="ARBA" id="ARBA00004479"/>
    </source>
</evidence>
<feature type="domain" description="Ig-like" evidence="13">
    <location>
        <begin position="105"/>
        <end position="186"/>
    </location>
</feature>
<dbReference type="AlphaFoldDB" id="A0A8D0HFC6"/>
<keyword evidence="11" id="KW-0491">MHC II</keyword>
<dbReference type="GO" id="GO:0042613">
    <property type="term" value="C:MHC class II protein complex"/>
    <property type="evidence" value="ECO:0007669"/>
    <property type="project" value="UniProtKB-KW"/>
</dbReference>
<dbReference type="PROSITE" id="PS50835">
    <property type="entry name" value="IG_LIKE"/>
    <property type="match status" value="1"/>
</dbReference>
<evidence type="ECO:0000256" key="6">
    <source>
        <dbReference type="ARBA" id="ARBA00022989"/>
    </source>
</evidence>
<name>A0A8D0HFC6_SPHPU</name>
<dbReference type="GO" id="GO:0042605">
    <property type="term" value="F:peptide antigen binding"/>
    <property type="evidence" value="ECO:0007669"/>
    <property type="project" value="Ensembl"/>
</dbReference>
<keyword evidence="5" id="KW-0391">Immunity</keyword>
<protein>
    <submittedName>
        <fullName evidence="14">Major histocompatibility complex, class II, DR alpha</fullName>
    </submittedName>
</protein>
<accession>A0A8D0HFC6</accession>
<dbReference type="GO" id="GO:0050890">
    <property type="term" value="P:cognition"/>
    <property type="evidence" value="ECO:0007669"/>
    <property type="project" value="Ensembl"/>
</dbReference>
<keyword evidence="9" id="KW-1015">Disulfide bond</keyword>
<keyword evidence="10" id="KW-0325">Glycoprotein</keyword>
<dbReference type="SMART" id="SM00920">
    <property type="entry name" value="MHC_II_alpha"/>
    <property type="match status" value="1"/>
</dbReference>
<dbReference type="PANTHER" id="PTHR19944">
    <property type="entry name" value="MHC CLASS II-RELATED"/>
    <property type="match status" value="1"/>
</dbReference>
<reference evidence="14" key="2">
    <citation type="submission" date="2025-09" db="UniProtKB">
        <authorList>
            <consortium name="Ensembl"/>
        </authorList>
    </citation>
    <scope>IDENTIFICATION</scope>
</reference>
<dbReference type="Pfam" id="PF00993">
    <property type="entry name" value="MHC_II_alpha"/>
    <property type="match status" value="1"/>
</dbReference>
<dbReference type="GO" id="GO:0009986">
    <property type="term" value="C:cell surface"/>
    <property type="evidence" value="ECO:0007669"/>
    <property type="project" value="Ensembl"/>
</dbReference>
<dbReference type="GO" id="GO:0032831">
    <property type="term" value="P:positive regulation of CD4-positive, CD25-positive, alpha-beta regulatory T cell differentiation"/>
    <property type="evidence" value="ECO:0007669"/>
    <property type="project" value="Ensembl"/>
</dbReference>
<evidence type="ECO:0000256" key="8">
    <source>
        <dbReference type="ARBA" id="ARBA00023136"/>
    </source>
</evidence>
<dbReference type="Gene3D" id="3.10.320.10">
    <property type="entry name" value="Class II Histocompatibility Antigen, M Beta Chain, Chain B, domain 1"/>
    <property type="match status" value="1"/>
</dbReference>
<evidence type="ECO:0000259" key="13">
    <source>
        <dbReference type="PROSITE" id="PS50835"/>
    </source>
</evidence>
<feature type="region of interest" description="Disordered" evidence="12">
    <location>
        <begin position="257"/>
        <end position="358"/>
    </location>
</feature>
<dbReference type="InterPro" id="IPR007110">
    <property type="entry name" value="Ig-like_dom"/>
</dbReference>
<evidence type="ECO:0000256" key="4">
    <source>
        <dbReference type="ARBA" id="ARBA00022729"/>
    </source>
</evidence>
<dbReference type="SMART" id="SM00407">
    <property type="entry name" value="IGc1"/>
    <property type="match status" value="1"/>
</dbReference>
<comment type="similarity">
    <text evidence="2">Belongs to the MHC class II family.</text>
</comment>
<dbReference type="Proteomes" id="UP000694392">
    <property type="component" value="Unplaced"/>
</dbReference>
<dbReference type="InterPro" id="IPR036179">
    <property type="entry name" value="Ig-like_dom_sf"/>
</dbReference>
<dbReference type="InterPro" id="IPR003006">
    <property type="entry name" value="Ig/MHC_CS"/>
</dbReference>
<evidence type="ECO:0000256" key="9">
    <source>
        <dbReference type="ARBA" id="ARBA00023157"/>
    </source>
</evidence>
<dbReference type="GO" id="GO:0001916">
    <property type="term" value="P:positive regulation of T cell mediated cytotoxicity"/>
    <property type="evidence" value="ECO:0007669"/>
    <property type="project" value="Ensembl"/>
</dbReference>
<dbReference type="InterPro" id="IPR011162">
    <property type="entry name" value="MHC_I/II-like_Ag-recog"/>
</dbReference>
<keyword evidence="3" id="KW-0812">Transmembrane</keyword>
<dbReference type="InterPro" id="IPR003597">
    <property type="entry name" value="Ig_C1-set"/>
</dbReference>
<dbReference type="GO" id="GO:0045622">
    <property type="term" value="P:regulation of T-helper cell differentiation"/>
    <property type="evidence" value="ECO:0007669"/>
    <property type="project" value="Ensembl"/>
</dbReference>
<keyword evidence="8" id="KW-0472">Membrane</keyword>
<dbReference type="GO" id="GO:0031902">
    <property type="term" value="C:late endosome membrane"/>
    <property type="evidence" value="ECO:0007669"/>
    <property type="project" value="Ensembl"/>
</dbReference>
<dbReference type="Pfam" id="PF07654">
    <property type="entry name" value="C1-set"/>
    <property type="match status" value="1"/>
</dbReference>
<dbReference type="GO" id="GO:0005765">
    <property type="term" value="C:lysosomal membrane"/>
    <property type="evidence" value="ECO:0007669"/>
    <property type="project" value="Ensembl"/>
</dbReference>
<gene>
    <name evidence="14" type="primary">HLA-DRA</name>
</gene>
<evidence type="ECO:0000256" key="12">
    <source>
        <dbReference type="SAM" id="MobiDB-lite"/>
    </source>
</evidence>
<keyword evidence="4" id="KW-0732">Signal</keyword>
<dbReference type="GO" id="GO:0002469">
    <property type="term" value="P:myeloid dendritic cell antigen processing and presentation"/>
    <property type="evidence" value="ECO:0007669"/>
    <property type="project" value="Ensembl"/>
</dbReference>
<evidence type="ECO:0000313" key="14">
    <source>
        <dbReference type="Ensembl" id="ENSSPUP00000023425.1"/>
    </source>
</evidence>
<keyword evidence="6" id="KW-1133">Transmembrane helix</keyword>
<dbReference type="InterPro" id="IPR014745">
    <property type="entry name" value="MHC_II_a/b_N"/>
</dbReference>
<dbReference type="GO" id="GO:0001772">
    <property type="term" value="C:immunological synapse"/>
    <property type="evidence" value="ECO:0007669"/>
    <property type="project" value="Ensembl"/>
</dbReference>
<feature type="compositionally biased region" description="Basic and acidic residues" evidence="12">
    <location>
        <begin position="347"/>
        <end position="358"/>
    </location>
</feature>
<dbReference type="GO" id="GO:0002491">
    <property type="term" value="P:antigen processing and presentation of endogenous peptide antigen via MHC class II"/>
    <property type="evidence" value="ECO:0007669"/>
    <property type="project" value="Ensembl"/>
</dbReference>
<sequence length="358" mass="39295">IGQFPPQTLGLQPPILSGLEAAETPWLIAVSLSGPESGEFMFEFDEDKIFHVDLENKKTIWRLPDFGKFTSFEAQGALGNIAFLRKNMEIMIQRSNRTRAENVPPEVMVYPENPVELGEPKILICFVTKFSPPVLNVTWFKNGQTVEKGVEETDFYPRDQDNSFRKFSYLTFIPEPNDIYTCQVEHWGLRSGPLGWGHPIPQPPPQGRDSLCSALSLLIYSRVGVARFPLLSLKGPVTFPLCPRGFLACLPHSVKAQPGGRGRLRHTGRGANPVPTPTAPSEMEAPPPSLLMTGGGAPPPTWGAQVEPQKAGQGKAGTSKMKGEATPPLRHSARLREHAEGWGYGDKSQHREALGAGD</sequence>
<evidence type="ECO:0000256" key="3">
    <source>
        <dbReference type="ARBA" id="ARBA00022692"/>
    </source>
</evidence>
<organism evidence="14 15">
    <name type="scientific">Sphenodon punctatus</name>
    <name type="common">Tuatara</name>
    <name type="synonym">Hatteria punctata</name>
    <dbReference type="NCBI Taxonomy" id="8508"/>
    <lineage>
        <taxon>Eukaryota</taxon>
        <taxon>Metazoa</taxon>
        <taxon>Chordata</taxon>
        <taxon>Craniata</taxon>
        <taxon>Vertebrata</taxon>
        <taxon>Euteleostomi</taxon>
        <taxon>Lepidosauria</taxon>
        <taxon>Sphenodontia</taxon>
        <taxon>Sphenodontidae</taxon>
        <taxon>Sphenodon</taxon>
    </lineage>
</organism>
<dbReference type="GO" id="GO:0030247">
    <property type="term" value="F:polysaccharide binding"/>
    <property type="evidence" value="ECO:0007669"/>
    <property type="project" value="Ensembl"/>
</dbReference>
<dbReference type="GO" id="GO:0019886">
    <property type="term" value="P:antigen processing and presentation of exogenous peptide antigen via MHC class II"/>
    <property type="evidence" value="ECO:0007669"/>
    <property type="project" value="Ensembl"/>
</dbReference>
<dbReference type="SUPFAM" id="SSF48726">
    <property type="entry name" value="Immunoglobulin"/>
    <property type="match status" value="1"/>
</dbReference>
<dbReference type="InterPro" id="IPR050160">
    <property type="entry name" value="MHC/Immunoglobulin"/>
</dbReference>
<evidence type="ECO:0000256" key="5">
    <source>
        <dbReference type="ARBA" id="ARBA00022859"/>
    </source>
</evidence>
<comment type="subcellular location">
    <subcellularLocation>
        <location evidence="1">Membrane</location>
        <topology evidence="1">Single-pass type I membrane protein</topology>
    </subcellularLocation>
</comment>
<dbReference type="InterPro" id="IPR013783">
    <property type="entry name" value="Ig-like_fold"/>
</dbReference>
<dbReference type="InterPro" id="IPR001003">
    <property type="entry name" value="MHC_II_a_N"/>
</dbReference>
<dbReference type="GO" id="GO:0002250">
    <property type="term" value="P:adaptive immune response"/>
    <property type="evidence" value="ECO:0007669"/>
    <property type="project" value="UniProtKB-KW"/>
</dbReference>
<evidence type="ECO:0000256" key="2">
    <source>
        <dbReference type="ARBA" id="ARBA00007394"/>
    </source>
</evidence>
<dbReference type="SUPFAM" id="SSF54452">
    <property type="entry name" value="MHC antigen-recognition domain"/>
    <property type="match status" value="1"/>
</dbReference>
<evidence type="ECO:0000313" key="15">
    <source>
        <dbReference type="Proteomes" id="UP000694392"/>
    </source>
</evidence>
<dbReference type="GO" id="GO:0043382">
    <property type="term" value="P:positive regulation of memory T cell differentiation"/>
    <property type="evidence" value="ECO:0007669"/>
    <property type="project" value="Ensembl"/>
</dbReference>
<dbReference type="PANTHER" id="PTHR19944:SF86">
    <property type="entry name" value="HLA CLASS II HISTOCOMPATIBILITY ANTIGEN, DR ALPHA CHAIN"/>
    <property type="match status" value="1"/>
</dbReference>
<keyword evidence="15" id="KW-1185">Reference proteome</keyword>
<dbReference type="Ensembl" id="ENSSPUT00000024987.1">
    <property type="protein sequence ID" value="ENSSPUP00000023425.1"/>
    <property type="gene ID" value="ENSSPUG00000017679.1"/>
</dbReference>
<dbReference type="Gene3D" id="2.60.40.10">
    <property type="entry name" value="Immunoglobulins"/>
    <property type="match status" value="1"/>
</dbReference>
<evidence type="ECO:0000256" key="10">
    <source>
        <dbReference type="ARBA" id="ARBA00023180"/>
    </source>
</evidence>
<evidence type="ECO:0000256" key="11">
    <source>
        <dbReference type="ARBA" id="ARBA00023182"/>
    </source>
</evidence>